<dbReference type="InterPro" id="IPR011990">
    <property type="entry name" value="TPR-like_helical_dom_sf"/>
</dbReference>
<dbReference type="SUPFAM" id="SSF48452">
    <property type="entry name" value="TPR-like"/>
    <property type="match status" value="1"/>
</dbReference>
<feature type="coiled-coil region" evidence="1">
    <location>
        <begin position="56"/>
        <end position="83"/>
    </location>
</feature>
<protein>
    <submittedName>
        <fullName evidence="2">Uncharacterized protein</fullName>
    </submittedName>
</protein>
<evidence type="ECO:0000313" key="3">
    <source>
        <dbReference type="Proteomes" id="UP000293925"/>
    </source>
</evidence>
<evidence type="ECO:0000256" key="1">
    <source>
        <dbReference type="SAM" id="Coils"/>
    </source>
</evidence>
<name>A0A4R0Q2G9_9SPHI</name>
<sequence length="137" mass="16163">MMNSKKIREAKYFELGRQAERDGLLKEAVKQYLLLLKNKPAHIDANNRLMMAYRKLHEYSKEIELIKKAVNALEQETERQQQRYIDEHPEKASDTRALAMSLGLLGKKGLPLIENEVVARWQKRLQIVQKKLERIKH</sequence>
<organism evidence="2 3">
    <name type="scientific">Pedobacter psychrodurus</name>
    <dbReference type="NCBI Taxonomy" id="2530456"/>
    <lineage>
        <taxon>Bacteria</taxon>
        <taxon>Pseudomonadati</taxon>
        <taxon>Bacteroidota</taxon>
        <taxon>Sphingobacteriia</taxon>
        <taxon>Sphingobacteriales</taxon>
        <taxon>Sphingobacteriaceae</taxon>
        <taxon>Pedobacter</taxon>
    </lineage>
</organism>
<keyword evidence="1" id="KW-0175">Coiled coil</keyword>
<dbReference type="EMBL" id="SJSO01000009">
    <property type="protein sequence ID" value="TCD26553.1"/>
    <property type="molecule type" value="Genomic_DNA"/>
</dbReference>
<gene>
    <name evidence="2" type="ORF">EZ456_13265</name>
</gene>
<dbReference type="Proteomes" id="UP000293925">
    <property type="component" value="Unassembled WGS sequence"/>
</dbReference>
<reference evidence="2 3" key="1">
    <citation type="submission" date="2019-02" db="EMBL/GenBank/DDBJ databases">
        <title>Pedobacter sp. RP-3-21 sp. nov., isolated from Arctic soil.</title>
        <authorList>
            <person name="Dahal R.H."/>
        </authorList>
    </citation>
    <scope>NUCLEOTIDE SEQUENCE [LARGE SCALE GENOMIC DNA]</scope>
    <source>
        <strain evidence="2 3">RP-3-21</strain>
    </source>
</reference>
<proteinExistence type="predicted"/>
<dbReference type="OrthoDB" id="679100at2"/>
<dbReference type="AlphaFoldDB" id="A0A4R0Q2G9"/>
<keyword evidence="3" id="KW-1185">Reference proteome</keyword>
<comment type="caution">
    <text evidence="2">The sequence shown here is derived from an EMBL/GenBank/DDBJ whole genome shotgun (WGS) entry which is preliminary data.</text>
</comment>
<dbReference type="Gene3D" id="1.25.40.10">
    <property type="entry name" value="Tetratricopeptide repeat domain"/>
    <property type="match status" value="1"/>
</dbReference>
<dbReference type="RefSeq" id="WP_131530890.1">
    <property type="nucleotide sequence ID" value="NZ_SJSO01000009.1"/>
</dbReference>
<evidence type="ECO:0000313" key="2">
    <source>
        <dbReference type="EMBL" id="TCD26553.1"/>
    </source>
</evidence>
<accession>A0A4R0Q2G9</accession>